<evidence type="ECO:0000256" key="7">
    <source>
        <dbReference type="SAM" id="MobiDB-lite"/>
    </source>
</evidence>
<keyword evidence="10" id="KW-1185">Reference proteome</keyword>
<feature type="compositionally biased region" description="Polar residues" evidence="7">
    <location>
        <begin position="332"/>
        <end position="350"/>
    </location>
</feature>
<keyword evidence="2 5" id="KW-0808">Transferase</keyword>
<evidence type="ECO:0000256" key="4">
    <source>
        <dbReference type="ARBA" id="ARBA00022884"/>
    </source>
</evidence>
<feature type="region of interest" description="Disordered" evidence="7">
    <location>
        <begin position="320"/>
        <end position="408"/>
    </location>
</feature>
<sequence length="631" mass="69990">MRFHLLCMREGSRHVFSGGTARAPPHSLLRRRFAPFFPVLLTALLHLLFRFFYSSVRRAQQPLPPPQAHAHTSPPIFSHDPRQSVLALLSTGTMWRALVWGQRHWSWTVPLSASKRGFGVGLISTSPRLCRSRIEAKWSKVAAQQQRTSRRPSATQSSTTTYDISGSVMRGASASSSPQSAAPVVLPPLRCPGGPRVKAEGIKQLYKVPHAGFLSKYDQRFMLNLKLTHQLVSYLSRTTLTTPDKVLVELGPGVGSLTRSLLTRPCVGVLGIEVDERFNPHLEQIRNYTNNKFQWVTADVLKVDELELLKATFPRFVKANIRRPPTPGYGTQAANSEAGTASSSEPQRATFTDEAGENDAEGYEGAPLRSAQRERLLRQRRARHPYQHSDDTHRRGVGGAAAPEAAASPNPAFDVTNHWWANGHAKVEVIANLPFEIITELLMRYAADCSQHRGLFAFGRVPMHVFTQREVAERILAPAGSVEFSRLSVLCQCFFHVRLKQTFVEKTYYPHTEVEGAMLTLEPRSVPLAQGLDASTLIHFTNLLMKPGLRAATVHKALSRFAPAELVQYMLQELRMDGAMTVLDLSVVEVTRLACLWQQFVTMSQQQSQQGGDGAGADARSHKTESSNGAV</sequence>
<comment type="caution">
    <text evidence="5">Lacks conserved residue(s) required for the propagation of feature annotation.</text>
</comment>
<feature type="binding site" evidence="5">
    <location>
        <position position="251"/>
    </location>
    <ligand>
        <name>S-adenosyl-L-methionine</name>
        <dbReference type="ChEBI" id="CHEBI:59789"/>
    </ligand>
</feature>
<comment type="similarity">
    <text evidence="5 6">Belongs to the class I-like SAM-binding methyltransferase superfamily. rRNA adenine N(6)-methyltransferase family.</text>
</comment>
<dbReference type="GO" id="GO:0003723">
    <property type="term" value="F:RNA binding"/>
    <property type="evidence" value="ECO:0007669"/>
    <property type="project" value="UniProtKB-UniRule"/>
</dbReference>
<evidence type="ECO:0000256" key="1">
    <source>
        <dbReference type="ARBA" id="ARBA00022603"/>
    </source>
</evidence>
<dbReference type="Pfam" id="PF00398">
    <property type="entry name" value="RrnaAD"/>
    <property type="match status" value="2"/>
</dbReference>
<dbReference type="InterPro" id="IPR001737">
    <property type="entry name" value="KsgA/Erm"/>
</dbReference>
<feature type="binding site" evidence="5">
    <location>
        <position position="432"/>
    </location>
    <ligand>
        <name>S-adenosyl-L-methionine</name>
        <dbReference type="ChEBI" id="CHEBI:59789"/>
    </ligand>
</feature>
<keyword evidence="6" id="KW-0698">rRNA processing</keyword>
<comment type="caution">
    <text evidence="9">The sequence shown here is derived from an EMBL/GenBank/DDBJ whole genome shotgun (WGS) entry which is preliminary data.</text>
</comment>
<keyword evidence="3 5" id="KW-0949">S-adenosyl-L-methionine</keyword>
<feature type="binding site" evidence="5">
    <location>
        <position position="299"/>
    </location>
    <ligand>
        <name>S-adenosyl-L-methionine</name>
        <dbReference type="ChEBI" id="CHEBI:59789"/>
    </ligand>
</feature>
<protein>
    <recommendedName>
        <fullName evidence="6">rRNA adenine N(6)-methyltransferase</fullName>
        <ecNumber evidence="6">2.1.1.-</ecNumber>
    </recommendedName>
</protein>
<evidence type="ECO:0000259" key="8">
    <source>
        <dbReference type="SMART" id="SM00650"/>
    </source>
</evidence>
<feature type="region of interest" description="Disordered" evidence="7">
    <location>
        <begin position="141"/>
        <end position="179"/>
    </location>
</feature>
<dbReference type="SMART" id="SM00650">
    <property type="entry name" value="rADc"/>
    <property type="match status" value="1"/>
</dbReference>
<dbReference type="EMBL" id="BLBS01000056">
    <property type="protein sequence ID" value="GET92585.1"/>
    <property type="molecule type" value="Genomic_DNA"/>
</dbReference>
<dbReference type="PANTHER" id="PTHR11727:SF26">
    <property type="entry name" value="RRNA ADENINE N(6)-METHYLTRANSFERASE"/>
    <property type="match status" value="1"/>
</dbReference>
<gene>
    <name evidence="9" type="ORF">LtaPh_3508900</name>
</gene>
<dbReference type="VEuPathDB" id="TriTrypDB:LtaPh_3508900"/>
<accession>A0A640KTY2</accession>
<name>A0A640KTY2_LEITA</name>
<reference evidence="9" key="1">
    <citation type="submission" date="2019-11" db="EMBL/GenBank/DDBJ databases">
        <title>Leishmania tarentolae CDS.</title>
        <authorList>
            <person name="Goto Y."/>
            <person name="Yamagishi J."/>
        </authorList>
    </citation>
    <scope>NUCLEOTIDE SEQUENCE [LARGE SCALE GENOMIC DNA]</scope>
    <source>
        <strain evidence="9">Parrot Tar II</strain>
    </source>
</reference>
<feature type="region of interest" description="Disordered" evidence="7">
    <location>
        <begin position="608"/>
        <end position="631"/>
    </location>
</feature>
<dbReference type="AlphaFoldDB" id="A0A640KTY2"/>
<dbReference type="GO" id="GO:0000179">
    <property type="term" value="F:rRNA (adenine-N6,N6-)-dimethyltransferase activity"/>
    <property type="evidence" value="ECO:0007669"/>
    <property type="project" value="UniProtKB-UniRule"/>
</dbReference>
<dbReference type="CDD" id="cd02440">
    <property type="entry name" value="AdoMet_MTases"/>
    <property type="match status" value="1"/>
</dbReference>
<feature type="binding site" evidence="5">
    <location>
        <position position="222"/>
    </location>
    <ligand>
        <name>S-adenosyl-L-methionine</name>
        <dbReference type="ChEBI" id="CHEBI:59789"/>
    </ligand>
</feature>
<dbReference type="PROSITE" id="PS01131">
    <property type="entry name" value="RRNA_A_DIMETH"/>
    <property type="match status" value="1"/>
</dbReference>
<dbReference type="InterPro" id="IPR029063">
    <property type="entry name" value="SAM-dependent_MTases_sf"/>
</dbReference>
<dbReference type="PROSITE" id="PS51689">
    <property type="entry name" value="SAM_RNA_A_N6_MT"/>
    <property type="match status" value="1"/>
</dbReference>
<dbReference type="Proteomes" id="UP000419144">
    <property type="component" value="Unassembled WGS sequence"/>
</dbReference>
<evidence type="ECO:0000313" key="10">
    <source>
        <dbReference type="Proteomes" id="UP000419144"/>
    </source>
</evidence>
<dbReference type="Gene3D" id="3.40.50.150">
    <property type="entry name" value="Vaccinia Virus protein VP39"/>
    <property type="match status" value="1"/>
</dbReference>
<dbReference type="GO" id="GO:0005730">
    <property type="term" value="C:nucleolus"/>
    <property type="evidence" value="ECO:0007669"/>
    <property type="project" value="TreeGrafter"/>
</dbReference>
<evidence type="ECO:0000256" key="2">
    <source>
        <dbReference type="ARBA" id="ARBA00022679"/>
    </source>
</evidence>
<dbReference type="InterPro" id="IPR020596">
    <property type="entry name" value="rRNA_Ade_Mease_Trfase_CS"/>
</dbReference>
<keyword evidence="1 5" id="KW-0489">Methyltransferase</keyword>
<evidence type="ECO:0000256" key="6">
    <source>
        <dbReference type="RuleBase" id="RU362106"/>
    </source>
</evidence>
<evidence type="ECO:0000313" key="9">
    <source>
        <dbReference type="EMBL" id="GET92585.1"/>
    </source>
</evidence>
<feature type="domain" description="Ribosomal RNA adenine methylase transferase N-terminal" evidence="8">
    <location>
        <begin position="227"/>
        <end position="525"/>
    </location>
</feature>
<organism evidence="9 10">
    <name type="scientific">Leishmania tarentolae</name>
    <name type="common">Sauroleishmania tarentolae</name>
    <dbReference type="NCBI Taxonomy" id="5689"/>
    <lineage>
        <taxon>Eukaryota</taxon>
        <taxon>Discoba</taxon>
        <taxon>Euglenozoa</taxon>
        <taxon>Kinetoplastea</taxon>
        <taxon>Metakinetoplastina</taxon>
        <taxon>Trypanosomatida</taxon>
        <taxon>Trypanosomatidae</taxon>
        <taxon>Leishmaniinae</taxon>
        <taxon>Leishmania</taxon>
        <taxon>lizard Leishmania</taxon>
    </lineage>
</organism>
<dbReference type="OrthoDB" id="16079at2759"/>
<keyword evidence="4 5" id="KW-0694">RNA-binding</keyword>
<feature type="compositionally biased region" description="Polar residues" evidence="7">
    <location>
        <begin position="142"/>
        <end position="164"/>
    </location>
</feature>
<evidence type="ECO:0000256" key="3">
    <source>
        <dbReference type="ARBA" id="ARBA00022691"/>
    </source>
</evidence>
<dbReference type="PANTHER" id="PTHR11727">
    <property type="entry name" value="DIMETHYLADENOSINE TRANSFERASE"/>
    <property type="match status" value="1"/>
</dbReference>
<evidence type="ECO:0000256" key="5">
    <source>
        <dbReference type="PROSITE-ProRule" id="PRU01026"/>
    </source>
</evidence>
<dbReference type="SUPFAM" id="SSF53335">
    <property type="entry name" value="S-adenosyl-L-methionine-dependent methyltransferases"/>
    <property type="match status" value="1"/>
</dbReference>
<dbReference type="EC" id="2.1.1.-" evidence="6"/>
<feature type="binding site" evidence="5">
    <location>
        <position position="273"/>
    </location>
    <ligand>
        <name>S-adenosyl-L-methionine</name>
        <dbReference type="ChEBI" id="CHEBI:59789"/>
    </ligand>
</feature>
<dbReference type="InterPro" id="IPR020598">
    <property type="entry name" value="rRNA_Ade_methylase_Trfase_N"/>
</dbReference>
<proteinExistence type="inferred from homology"/>